<evidence type="ECO:0000313" key="3">
    <source>
        <dbReference type="EMBL" id="VFK55077.1"/>
    </source>
</evidence>
<dbReference type="EMBL" id="CAADFX010000054">
    <property type="protein sequence ID" value="VFK56861.1"/>
    <property type="molecule type" value="Genomic_DNA"/>
</dbReference>
<dbReference type="Pfam" id="PF02033">
    <property type="entry name" value="RBFA"/>
    <property type="match status" value="1"/>
</dbReference>
<dbReference type="PANTHER" id="PTHR33515">
    <property type="entry name" value="RIBOSOME-BINDING FACTOR A, CHLOROPLASTIC-RELATED"/>
    <property type="match status" value="1"/>
</dbReference>
<dbReference type="EMBL" id="CAADFY010000062">
    <property type="protein sequence ID" value="VFK55077.1"/>
    <property type="molecule type" value="Genomic_DNA"/>
</dbReference>
<organism evidence="3">
    <name type="scientific">Candidatus Kentrum sp. TUN</name>
    <dbReference type="NCBI Taxonomy" id="2126343"/>
    <lineage>
        <taxon>Bacteria</taxon>
        <taxon>Pseudomonadati</taxon>
        <taxon>Pseudomonadota</taxon>
        <taxon>Gammaproteobacteria</taxon>
        <taxon>Candidatus Kentrum</taxon>
    </lineage>
</organism>
<evidence type="ECO:0000313" key="4">
    <source>
        <dbReference type="EMBL" id="VFK56861.1"/>
    </source>
</evidence>
<dbReference type="InterPro" id="IPR023799">
    <property type="entry name" value="RbfA_dom_sf"/>
</dbReference>
<dbReference type="NCBIfam" id="TIGR00082">
    <property type="entry name" value="rbfA"/>
    <property type="match status" value="1"/>
</dbReference>
<dbReference type="GO" id="GO:0030490">
    <property type="term" value="P:maturation of SSU-rRNA"/>
    <property type="evidence" value="ECO:0007669"/>
    <property type="project" value="UniProtKB-UniRule"/>
</dbReference>
<gene>
    <name evidence="2" type="primary">rbfA</name>
    <name evidence="4" type="ORF">BECKTUN1418D_GA0071000_10549</name>
    <name evidence="5" type="ORF">BECKTUN1418E_GA0071001_10609</name>
    <name evidence="3" type="ORF">BECKTUN1418F_GA0071002_10629</name>
</gene>
<dbReference type="InterPro" id="IPR015946">
    <property type="entry name" value="KH_dom-like_a/b"/>
</dbReference>
<dbReference type="EMBL" id="CAADFV010000060">
    <property type="protein sequence ID" value="VFK60926.1"/>
    <property type="molecule type" value="Genomic_DNA"/>
</dbReference>
<dbReference type="Gene3D" id="3.30.300.20">
    <property type="match status" value="1"/>
</dbReference>
<dbReference type="PANTHER" id="PTHR33515:SF1">
    <property type="entry name" value="RIBOSOME-BINDING FACTOR A, CHLOROPLASTIC-RELATED"/>
    <property type="match status" value="1"/>
</dbReference>
<dbReference type="AlphaFoldDB" id="A0A450ZMV7"/>
<evidence type="ECO:0000256" key="2">
    <source>
        <dbReference type="HAMAP-Rule" id="MF_00003"/>
    </source>
</evidence>
<protein>
    <recommendedName>
        <fullName evidence="2">Ribosome-binding factor A</fullName>
    </recommendedName>
</protein>
<comment type="subcellular location">
    <subcellularLocation>
        <location evidence="2">Cytoplasm</location>
    </subcellularLocation>
</comment>
<comment type="subunit">
    <text evidence="2">Monomer. Binds 30S ribosomal subunits, but not 50S ribosomal subunits or 70S ribosomes.</text>
</comment>
<comment type="function">
    <text evidence="2">One of several proteins that assist in the late maturation steps of the functional core of the 30S ribosomal subunit. Associates with free 30S ribosomal subunits (but not with 30S subunits that are part of 70S ribosomes or polysomes). Required for efficient processing of 16S rRNA. May interact with the 5'-terminal helix region of 16S rRNA.</text>
</comment>
<evidence type="ECO:0000313" key="5">
    <source>
        <dbReference type="EMBL" id="VFK60926.1"/>
    </source>
</evidence>
<name>A0A450ZMV7_9GAMM</name>
<dbReference type="SUPFAM" id="SSF89919">
    <property type="entry name" value="Ribosome-binding factor A, RbfA"/>
    <property type="match status" value="1"/>
</dbReference>
<sequence length="117" mass="13391">MPREFNRAERMAYQIQRELAVLIVRNVSDPRLHNLTISEVDVSRDLAAATVYFAGEGIVNTEETLAVLQRASGFFRKKLANRIRARSVPRLKFVYDHSFDQASRLLTLIDDAVIRDS</sequence>
<keyword evidence="2" id="KW-0963">Cytoplasm</keyword>
<dbReference type="HAMAP" id="MF_00003">
    <property type="entry name" value="RbfA"/>
    <property type="match status" value="1"/>
</dbReference>
<proteinExistence type="inferred from homology"/>
<dbReference type="InterPro" id="IPR000238">
    <property type="entry name" value="RbfA"/>
</dbReference>
<keyword evidence="1 2" id="KW-0690">Ribosome biogenesis</keyword>
<accession>A0A450ZMV7</accession>
<dbReference type="GO" id="GO:0005829">
    <property type="term" value="C:cytosol"/>
    <property type="evidence" value="ECO:0007669"/>
    <property type="project" value="TreeGrafter"/>
</dbReference>
<reference evidence="3" key="1">
    <citation type="submission" date="2019-02" db="EMBL/GenBank/DDBJ databases">
        <authorList>
            <person name="Gruber-Vodicka R. H."/>
            <person name="Seah K. B. B."/>
        </authorList>
    </citation>
    <scope>NUCLEOTIDE SEQUENCE</scope>
    <source>
        <strain evidence="4">BECK_BY1</strain>
        <strain evidence="5">BECK_BY2</strain>
        <strain evidence="3">BECK_BY3</strain>
    </source>
</reference>
<comment type="similarity">
    <text evidence="2">Belongs to the RbfA family.</text>
</comment>
<evidence type="ECO:0000256" key="1">
    <source>
        <dbReference type="ARBA" id="ARBA00022517"/>
    </source>
</evidence>
<dbReference type="GO" id="GO:0043024">
    <property type="term" value="F:ribosomal small subunit binding"/>
    <property type="evidence" value="ECO:0007669"/>
    <property type="project" value="TreeGrafter"/>
</dbReference>